<dbReference type="AlphaFoldDB" id="A0A4D9E447"/>
<reference evidence="2 3" key="2">
    <citation type="submission" date="2019-04" db="EMBL/GenBank/DDBJ databases">
        <title>The genome sequence of big-headed turtle.</title>
        <authorList>
            <person name="Gong S."/>
        </authorList>
    </citation>
    <scope>NUCLEOTIDE SEQUENCE [LARGE SCALE GENOMIC DNA]</scope>
    <source>
        <strain evidence="2">DO16091913</strain>
        <tissue evidence="2">Muscle</tissue>
    </source>
</reference>
<name>A0A4D9E447_9SAUR</name>
<dbReference type="EMBL" id="QXTE01000207">
    <property type="protein sequence ID" value="TFK01863.1"/>
    <property type="molecule type" value="Genomic_DNA"/>
</dbReference>
<comment type="caution">
    <text evidence="2">The sequence shown here is derived from an EMBL/GenBank/DDBJ whole genome shotgun (WGS) entry which is preliminary data.</text>
</comment>
<protein>
    <submittedName>
        <fullName evidence="2">Ciliary neurotrophic factor receptor subunit alpha</fullName>
    </submittedName>
</protein>
<dbReference type="Proteomes" id="UP000297703">
    <property type="component" value="Unassembled WGS sequence"/>
</dbReference>
<sequence length="134" mass="14256">MAAKETEQGWMALFSLPFSPPKASQCRSPAPSSPPPSPKYLLSSLWGFSPSAQSSAKTVANLVNGGLRGTGTQVTAGTSVRGDLPGSGTQQRKCTQPMSHSMLQSSDPQGHGPWRDLPPEPAGREERGRRTLRQ</sequence>
<organism evidence="2 3">
    <name type="scientific">Platysternon megacephalum</name>
    <name type="common">big-headed turtle</name>
    <dbReference type="NCBI Taxonomy" id="55544"/>
    <lineage>
        <taxon>Eukaryota</taxon>
        <taxon>Metazoa</taxon>
        <taxon>Chordata</taxon>
        <taxon>Craniata</taxon>
        <taxon>Vertebrata</taxon>
        <taxon>Euteleostomi</taxon>
        <taxon>Archelosauria</taxon>
        <taxon>Testudinata</taxon>
        <taxon>Testudines</taxon>
        <taxon>Cryptodira</taxon>
        <taxon>Durocryptodira</taxon>
        <taxon>Testudinoidea</taxon>
        <taxon>Platysternidae</taxon>
        <taxon>Platysternon</taxon>
    </lineage>
</organism>
<feature type="region of interest" description="Disordered" evidence="1">
    <location>
        <begin position="64"/>
        <end position="134"/>
    </location>
</feature>
<evidence type="ECO:0000256" key="1">
    <source>
        <dbReference type="SAM" id="MobiDB-lite"/>
    </source>
</evidence>
<gene>
    <name evidence="2" type="ORF">DR999_PMT15874</name>
</gene>
<feature type="compositionally biased region" description="Basic and acidic residues" evidence="1">
    <location>
        <begin position="113"/>
        <end position="134"/>
    </location>
</feature>
<accession>A0A4D9E447</accession>
<keyword evidence="2" id="KW-0675">Receptor</keyword>
<reference evidence="2 3" key="1">
    <citation type="submission" date="2019-04" db="EMBL/GenBank/DDBJ databases">
        <title>Draft genome of the big-headed turtle Platysternon megacephalum.</title>
        <authorList>
            <person name="Gong S."/>
        </authorList>
    </citation>
    <scope>NUCLEOTIDE SEQUENCE [LARGE SCALE GENOMIC DNA]</scope>
    <source>
        <strain evidence="2">DO16091913</strain>
        <tissue evidence="2">Muscle</tissue>
    </source>
</reference>
<evidence type="ECO:0000313" key="2">
    <source>
        <dbReference type="EMBL" id="TFK01863.1"/>
    </source>
</evidence>
<proteinExistence type="predicted"/>
<evidence type="ECO:0000313" key="3">
    <source>
        <dbReference type="Proteomes" id="UP000297703"/>
    </source>
</evidence>
<keyword evidence="3" id="KW-1185">Reference proteome</keyword>
<feature type="compositionally biased region" description="Polar residues" evidence="1">
    <location>
        <begin position="87"/>
        <end position="108"/>
    </location>
</feature>